<dbReference type="SUPFAM" id="SSF52047">
    <property type="entry name" value="RNI-like"/>
    <property type="match status" value="1"/>
</dbReference>
<dbReference type="WBParaSite" id="SRAE_1000102900.1">
    <property type="protein sequence ID" value="SRAE_1000102900.1"/>
    <property type="gene ID" value="WBGene00257629"/>
</dbReference>
<evidence type="ECO:0000313" key="4">
    <source>
        <dbReference type="WormBase" id="SRAE_1000102900"/>
    </source>
</evidence>
<evidence type="ECO:0000313" key="3">
    <source>
        <dbReference type="WBParaSite" id="SRAE_1000102900.1"/>
    </source>
</evidence>
<reference evidence="1 2" key="1">
    <citation type="submission" date="2014-09" db="EMBL/GenBank/DDBJ databases">
        <authorList>
            <person name="Martin A.A."/>
        </authorList>
    </citation>
    <scope>NUCLEOTIDE SEQUENCE</scope>
    <source>
        <strain evidence="2">ED321</strain>
        <strain evidence="1">ED321 Heterogonic</strain>
    </source>
</reference>
<dbReference type="GeneID" id="36375124"/>
<dbReference type="RefSeq" id="XP_024501961.1">
    <property type="nucleotide sequence ID" value="XM_024647933.1"/>
</dbReference>
<dbReference type="WormBase" id="SRAE_1000102900">
    <property type="protein sequence ID" value="SRP01879"/>
    <property type="gene ID" value="WBGene00257629"/>
</dbReference>
<name>A0A090L5L4_STRRB</name>
<dbReference type="EMBL" id="LN609528">
    <property type="protein sequence ID" value="CEF62759.1"/>
    <property type="molecule type" value="Genomic_DNA"/>
</dbReference>
<dbReference type="InterPro" id="IPR032675">
    <property type="entry name" value="LRR_dom_sf"/>
</dbReference>
<dbReference type="CTD" id="36375124"/>
<sequence>MKTAVDIIYSDPYIMLKIIQEITSINDRANLSKSSRWLYYLTSYAKYTDEDPYTNKMFSIYFADKDPLYGSRIYVNACGYLRTFYYFDDDAKNIRNNEKILSLARKCSKYVKNLSIRYAVISYDNSFKMLHCHVQLHRELIYIYKDAEVVSLINSESVSDVLKHLSVVRPKIACFHNDALNFHSINGSFIENSQTLGELITSELETMVWSENLYRLTGIFSKILSLRQTNFKLKKIDFNLLKTPLREDEPTLQLTVLNMLYHMTNSMAFTFMPTDIIKVSQNLFIAKKFEELVIKVDCLDDLDVLPAVLHHMLRCFLHKTETFKLFLNEKIIKQLITEESQTFTIFLELVLFECSNLVELNLTSVIKKKFRLCGEQLMNLIYVLPSSLVKLTLKECDTLTIKHLKQLADKCPSLRYINLSKLTHDSLLIPDIIKLFPRLRHFSLEEANLIVRDSFLRYFEEIIERPQNEKMVDFDVLIMSGFGSGMPKRLEVMMKEFPRPMNFARLLRCRDDVDYELVISNNEMAFDEMYNGEFIHFGQCKYCKYFENYTFET</sequence>
<proteinExistence type="predicted"/>
<dbReference type="AlphaFoldDB" id="A0A090L5L4"/>
<reference evidence="3" key="2">
    <citation type="submission" date="2020-12" db="UniProtKB">
        <authorList>
            <consortium name="WormBaseParasite"/>
        </authorList>
    </citation>
    <scope>IDENTIFICATION</scope>
</reference>
<gene>
    <name evidence="1 3 4" type="ORF">SRAE_1000102900</name>
</gene>
<keyword evidence="2" id="KW-1185">Reference proteome</keyword>
<organism evidence="1">
    <name type="scientific">Strongyloides ratti</name>
    <name type="common">Parasitic roundworm</name>
    <dbReference type="NCBI Taxonomy" id="34506"/>
    <lineage>
        <taxon>Eukaryota</taxon>
        <taxon>Metazoa</taxon>
        <taxon>Ecdysozoa</taxon>
        <taxon>Nematoda</taxon>
        <taxon>Chromadorea</taxon>
        <taxon>Rhabditida</taxon>
        <taxon>Tylenchina</taxon>
        <taxon>Panagrolaimomorpha</taxon>
        <taxon>Strongyloidoidea</taxon>
        <taxon>Strongyloididae</taxon>
        <taxon>Strongyloides</taxon>
    </lineage>
</organism>
<dbReference type="Proteomes" id="UP000035682">
    <property type="component" value="Unplaced"/>
</dbReference>
<protein>
    <submittedName>
        <fullName evidence="3">F-box domain-containing protein</fullName>
    </submittedName>
</protein>
<evidence type="ECO:0000313" key="2">
    <source>
        <dbReference type="Proteomes" id="UP000035682"/>
    </source>
</evidence>
<dbReference type="Gene3D" id="3.80.10.10">
    <property type="entry name" value="Ribonuclease Inhibitor"/>
    <property type="match status" value="1"/>
</dbReference>
<evidence type="ECO:0000313" key="1">
    <source>
        <dbReference type="EMBL" id="CEF62759.1"/>
    </source>
</evidence>
<accession>A0A090L5L4</accession>